<dbReference type="CDD" id="cd22160">
    <property type="entry name" value="F-box_AtFBL13-like"/>
    <property type="match status" value="1"/>
</dbReference>
<dbReference type="Pfam" id="PF24758">
    <property type="entry name" value="LRR_At5g56370"/>
    <property type="match status" value="1"/>
</dbReference>
<dbReference type="Pfam" id="PF00646">
    <property type="entry name" value="F-box"/>
    <property type="match status" value="1"/>
</dbReference>
<feature type="region of interest" description="Disordered" evidence="1">
    <location>
        <begin position="43"/>
        <end position="68"/>
    </location>
</feature>
<dbReference type="InterPro" id="IPR032675">
    <property type="entry name" value="LRR_dom_sf"/>
</dbReference>
<evidence type="ECO:0000259" key="3">
    <source>
        <dbReference type="Pfam" id="PF24758"/>
    </source>
</evidence>
<feature type="domain" description="F-box" evidence="2">
    <location>
        <begin position="71"/>
        <end position="106"/>
    </location>
</feature>
<gene>
    <name evidence="5" type="primary">LOC116213936</name>
</gene>
<dbReference type="RefSeq" id="XP_031404950.1">
    <property type="nucleotide sequence ID" value="XM_031549090.1"/>
</dbReference>
<evidence type="ECO:0000313" key="4">
    <source>
        <dbReference type="Proteomes" id="UP000515151"/>
    </source>
</evidence>
<dbReference type="InterPro" id="IPR053781">
    <property type="entry name" value="F-box_AtFBL13-like"/>
</dbReference>
<dbReference type="GeneID" id="116213936"/>
<protein>
    <submittedName>
        <fullName evidence="5">F-box/FBD/LRR-repeat protein At1g13570-like isoform X1</fullName>
    </submittedName>
</protein>
<accession>A0A6P8ED91</accession>
<dbReference type="PANTHER" id="PTHR31639">
    <property type="entry name" value="F-BOX PROTEIN-LIKE"/>
    <property type="match status" value="1"/>
</dbReference>
<dbReference type="AlphaFoldDB" id="A0A6P8ED91"/>
<dbReference type="PANTHER" id="PTHR31639:SF93">
    <property type="entry name" value="F-BOX_FBD_LRR PROTEIN"/>
    <property type="match status" value="1"/>
</dbReference>
<dbReference type="SUPFAM" id="SSF81383">
    <property type="entry name" value="F-box domain"/>
    <property type="match status" value="1"/>
</dbReference>
<dbReference type="Gene3D" id="3.80.10.10">
    <property type="entry name" value="Ribonuclease Inhibitor"/>
    <property type="match status" value="1"/>
</dbReference>
<proteinExistence type="predicted"/>
<dbReference type="OrthoDB" id="1722980at2759"/>
<evidence type="ECO:0000259" key="2">
    <source>
        <dbReference type="Pfam" id="PF00646"/>
    </source>
</evidence>
<reference evidence="5" key="2">
    <citation type="submission" date="2025-08" db="UniProtKB">
        <authorList>
            <consortium name="RefSeq"/>
        </authorList>
    </citation>
    <scope>IDENTIFICATION</scope>
    <source>
        <tissue evidence="5">Leaf</tissue>
    </source>
</reference>
<evidence type="ECO:0000256" key="1">
    <source>
        <dbReference type="SAM" id="MobiDB-lite"/>
    </source>
</evidence>
<feature type="domain" description="F-box/LRR-repeat protein 15/At3g58940/PEG3-like LRR" evidence="3">
    <location>
        <begin position="162"/>
        <end position="275"/>
    </location>
</feature>
<dbReference type="SUPFAM" id="SSF52047">
    <property type="entry name" value="RNI-like"/>
    <property type="match status" value="1"/>
</dbReference>
<dbReference type="Proteomes" id="UP000515151">
    <property type="component" value="Chromosome 7"/>
</dbReference>
<dbReference type="InterPro" id="IPR001810">
    <property type="entry name" value="F-box_dom"/>
</dbReference>
<dbReference type="InterPro" id="IPR036047">
    <property type="entry name" value="F-box-like_dom_sf"/>
</dbReference>
<organism evidence="4 5">
    <name type="scientific">Punica granatum</name>
    <name type="common">Pomegranate</name>
    <dbReference type="NCBI Taxonomy" id="22663"/>
    <lineage>
        <taxon>Eukaryota</taxon>
        <taxon>Viridiplantae</taxon>
        <taxon>Streptophyta</taxon>
        <taxon>Embryophyta</taxon>
        <taxon>Tracheophyta</taxon>
        <taxon>Spermatophyta</taxon>
        <taxon>Magnoliopsida</taxon>
        <taxon>eudicotyledons</taxon>
        <taxon>Gunneridae</taxon>
        <taxon>Pentapetalae</taxon>
        <taxon>rosids</taxon>
        <taxon>malvids</taxon>
        <taxon>Myrtales</taxon>
        <taxon>Lythraceae</taxon>
        <taxon>Punica</taxon>
    </lineage>
</organism>
<evidence type="ECO:0000313" key="5">
    <source>
        <dbReference type="RefSeq" id="XP_031404950.1"/>
    </source>
</evidence>
<sequence length="481" mass="54503">MLGRARLLDFFLSPLQIPPVLIFPLNILGTSLFRSQSGVMAAGTERPSSKRNWARRRAGKPSLEGEDQDRISDLPVDLIERILCLLPLREAARTSILSRSWRYTWTALTELVFDEHCTPLPSRDKSIAERLVKIIDTVLLHHWGPIKKFVLSHGRFKGTSDIDRWIMHLSRMSVTDFTFHLEYNDPFCIPSCLFHCRHLVKLDLAHCSLKLPPAFEGFENLESLQLTAVNLTQDSLEKLISSCPQLSELDLLLADHITHLTIDAPNLKELAIYGDLGDINFGCNSLTRVEMGSFYMEYEHAQANEYHSNLEKFFTQLLLIRVLRIEEEGLKYLSVGKVPTVLPNPIVNLEIIVIKADLSCLRDALTTLCILRSSPNLEQIVFSLCSEHEVADEDEIEDCSEIYRSPSPLKALSLGEDGSSRLPCWSRYDQSRQVVGKVGAVSKSFCSGTDHRWLGYSELCSWNWLGDAIALYVLSLWFSLP</sequence>
<name>A0A6P8ED91_PUNGR</name>
<dbReference type="Gene3D" id="1.20.1280.50">
    <property type="match status" value="1"/>
</dbReference>
<keyword evidence="4" id="KW-1185">Reference proteome</keyword>
<reference evidence="4" key="1">
    <citation type="journal article" date="2020" name="Plant Biotechnol. J.">
        <title>The pomegranate (Punica granatum L.) draft genome dissects genetic divergence between soft- and hard-seeded cultivars.</title>
        <authorList>
            <person name="Luo X."/>
            <person name="Li H."/>
            <person name="Wu Z."/>
            <person name="Yao W."/>
            <person name="Zhao P."/>
            <person name="Cao D."/>
            <person name="Yu H."/>
            <person name="Li K."/>
            <person name="Poudel K."/>
            <person name="Zhao D."/>
            <person name="Zhang F."/>
            <person name="Xia X."/>
            <person name="Chen L."/>
            <person name="Wang Q."/>
            <person name="Jing D."/>
            <person name="Cao S."/>
        </authorList>
    </citation>
    <scope>NUCLEOTIDE SEQUENCE [LARGE SCALE GENOMIC DNA]</scope>
    <source>
        <strain evidence="4">cv. Tunisia</strain>
    </source>
</reference>
<dbReference type="InterPro" id="IPR055411">
    <property type="entry name" value="LRR_FXL15/At3g58940/PEG3-like"/>
</dbReference>